<name>A0A7C3SNF9_THEPE</name>
<comment type="caution">
    <text evidence="1">The sequence shown here is derived from an EMBL/GenBank/DDBJ whole genome shotgun (WGS) entry which is preliminary data.</text>
</comment>
<accession>A0A7C3SNF9</accession>
<proteinExistence type="predicted"/>
<gene>
    <name evidence="1" type="ORF">ENV88_03895</name>
</gene>
<reference evidence="1" key="1">
    <citation type="journal article" date="2020" name="mSystems">
        <title>Genome- and Community-Level Interaction Insights into Carbon Utilization and Element Cycling Functions of Hydrothermarchaeota in Hydrothermal Sediment.</title>
        <authorList>
            <person name="Zhou Z."/>
            <person name="Liu Y."/>
            <person name="Xu W."/>
            <person name="Pan J."/>
            <person name="Luo Z.H."/>
            <person name="Li M."/>
        </authorList>
    </citation>
    <scope>NUCLEOTIDE SEQUENCE [LARGE SCALE GENOMIC DNA]</scope>
    <source>
        <strain evidence="1">SpSt-8</strain>
    </source>
</reference>
<evidence type="ECO:0000313" key="1">
    <source>
        <dbReference type="EMBL" id="HGB25175.1"/>
    </source>
</evidence>
<dbReference type="EMBL" id="DTIB01000085">
    <property type="protein sequence ID" value="HGB25175.1"/>
    <property type="molecule type" value="Genomic_DNA"/>
</dbReference>
<evidence type="ECO:0008006" key="2">
    <source>
        <dbReference type="Google" id="ProtNLM"/>
    </source>
</evidence>
<organism evidence="1">
    <name type="scientific">Thermofilum pendens</name>
    <dbReference type="NCBI Taxonomy" id="2269"/>
    <lineage>
        <taxon>Archaea</taxon>
        <taxon>Thermoproteota</taxon>
        <taxon>Thermoprotei</taxon>
        <taxon>Thermofilales</taxon>
        <taxon>Thermofilaceae</taxon>
        <taxon>Thermofilum</taxon>
    </lineage>
</organism>
<sequence>MGQPSCSSCSFFLPHEHFQGFGLCLAKGELVAAGSAACESARALSLEEVRRALEEQGWVYCTSCRLTLTSEEEVMLHWSKHALAPGLVFDEATPEEVLAGD</sequence>
<protein>
    <recommendedName>
        <fullName evidence="2">C2H2-type domain-containing protein</fullName>
    </recommendedName>
</protein>
<dbReference type="AlphaFoldDB" id="A0A7C3SNF9"/>